<comment type="caution">
    <text evidence="3">The sequence shown here is derived from an EMBL/GenBank/DDBJ whole genome shotgun (WGS) entry which is preliminary data.</text>
</comment>
<keyword evidence="2" id="KW-0479">Metal-binding</keyword>
<proteinExistence type="inferred from homology"/>
<keyword evidence="2" id="KW-0560">Oxidoreductase</keyword>
<dbReference type="PANTHER" id="PTHR46696">
    <property type="entry name" value="P450, PUTATIVE (EUROFUNG)-RELATED"/>
    <property type="match status" value="1"/>
</dbReference>
<evidence type="ECO:0000256" key="2">
    <source>
        <dbReference type="RuleBase" id="RU000461"/>
    </source>
</evidence>
<comment type="similarity">
    <text evidence="1 2">Belongs to the cytochrome P450 family.</text>
</comment>
<dbReference type="EMBL" id="JALPTH010000013">
    <property type="protein sequence ID" value="MCK8678711.1"/>
    <property type="molecule type" value="Genomic_DNA"/>
</dbReference>
<keyword evidence="2" id="KW-0349">Heme</keyword>
<dbReference type="InterPro" id="IPR036396">
    <property type="entry name" value="Cyt_P450_sf"/>
</dbReference>
<dbReference type="Gene3D" id="1.10.630.10">
    <property type="entry name" value="Cytochrome P450"/>
    <property type="match status" value="1"/>
</dbReference>
<dbReference type="RefSeq" id="WP_248634358.1">
    <property type="nucleotide sequence ID" value="NZ_JALPTH010000013.1"/>
</dbReference>
<sequence length="394" mass="42154">MEIIELGALAEDFTADPYPVYAKLRGAGPVHRVRTPQGQEVWLVVGHSEARAALADPRLSKSPATVGGTMLDEQVVGSSLLVLDPPDHTRLRRLVAREFTGRRVEALRPRVQSITDGLLDAMAGGGGRRADLVDGLAFPLPITVICELLGVPAADRDAFRAWTTEIVAPSGEESEYAAVHALSGYLDELIEDKRCSGPADDLLSGLLRTRAEDGDALSATELRAMAYLLLIAGHETTVNLIGNGMRALLSHPEQLAALRADPGLLDGAVEEMLRYDGPVETGTVRFAREPVPCGDAVIPAGASVLVGIAAGDRDPARFSEPDRFDIRRDTSGHLAFGHGLHYCLGAPLARLEGRIAVRALLDRFPDLALDPAAGPPDWLPGLLIRGVRRLPVTW</sequence>
<dbReference type="PANTHER" id="PTHR46696:SF1">
    <property type="entry name" value="CYTOCHROME P450 YJIB-RELATED"/>
    <property type="match status" value="1"/>
</dbReference>
<keyword evidence="2" id="KW-0503">Monooxygenase</keyword>
<evidence type="ECO:0000256" key="1">
    <source>
        <dbReference type="ARBA" id="ARBA00010617"/>
    </source>
</evidence>
<keyword evidence="4" id="KW-1185">Reference proteome</keyword>
<dbReference type="InterPro" id="IPR002397">
    <property type="entry name" value="Cyt_P450_B"/>
</dbReference>
<dbReference type="SUPFAM" id="SSF48264">
    <property type="entry name" value="Cytochrome P450"/>
    <property type="match status" value="1"/>
</dbReference>
<dbReference type="InterPro" id="IPR001128">
    <property type="entry name" value="Cyt_P450"/>
</dbReference>
<reference evidence="3 4" key="1">
    <citation type="submission" date="2022-04" db="EMBL/GenBank/DDBJ databases">
        <title>Streptomyces sp. nov. LCR6-01 isolated from Lichen of Dirinaria sp.</title>
        <authorList>
            <person name="Kanchanasin P."/>
            <person name="Tanasupawat S."/>
            <person name="Phongsopitanun W."/>
        </authorList>
    </citation>
    <scope>NUCLEOTIDE SEQUENCE [LARGE SCALE GENOMIC DNA]</scope>
    <source>
        <strain evidence="3 4">LCR6-01</strain>
    </source>
</reference>
<evidence type="ECO:0000313" key="3">
    <source>
        <dbReference type="EMBL" id="MCK8678711.1"/>
    </source>
</evidence>
<protein>
    <submittedName>
        <fullName evidence="3">Cytochrome P450</fullName>
    </submittedName>
</protein>
<accession>A0ABT0IBL1</accession>
<dbReference type="Pfam" id="PF00067">
    <property type="entry name" value="p450"/>
    <property type="match status" value="1"/>
</dbReference>
<dbReference type="InterPro" id="IPR017972">
    <property type="entry name" value="Cyt_P450_CS"/>
</dbReference>
<gene>
    <name evidence="3" type="ORF">M1O15_15200</name>
</gene>
<organism evidence="3 4">
    <name type="scientific">Streptomyces lichenis</name>
    <dbReference type="NCBI Taxonomy" id="2306967"/>
    <lineage>
        <taxon>Bacteria</taxon>
        <taxon>Bacillati</taxon>
        <taxon>Actinomycetota</taxon>
        <taxon>Actinomycetes</taxon>
        <taxon>Kitasatosporales</taxon>
        <taxon>Streptomycetaceae</taxon>
        <taxon>Streptomyces</taxon>
    </lineage>
</organism>
<dbReference type="Proteomes" id="UP001522868">
    <property type="component" value="Unassembled WGS sequence"/>
</dbReference>
<dbReference type="PROSITE" id="PS00086">
    <property type="entry name" value="CYTOCHROME_P450"/>
    <property type="match status" value="1"/>
</dbReference>
<evidence type="ECO:0000313" key="4">
    <source>
        <dbReference type="Proteomes" id="UP001522868"/>
    </source>
</evidence>
<dbReference type="CDD" id="cd11029">
    <property type="entry name" value="CYP107-like"/>
    <property type="match status" value="1"/>
</dbReference>
<name>A0ABT0IBL1_9ACTN</name>
<dbReference type="PRINTS" id="PR00359">
    <property type="entry name" value="BP450"/>
</dbReference>
<keyword evidence="2" id="KW-0408">Iron</keyword>